<dbReference type="Pfam" id="PF22137">
    <property type="entry name" value="T6SS_Tle1-like_C"/>
    <property type="match status" value="1"/>
</dbReference>
<organism evidence="5 6">
    <name type="scientific">Pseudomonas syringae pv. actinidiae</name>
    <dbReference type="NCBI Taxonomy" id="103796"/>
    <lineage>
        <taxon>Bacteria</taxon>
        <taxon>Pseudomonadati</taxon>
        <taxon>Pseudomonadota</taxon>
        <taxon>Gammaproteobacteria</taxon>
        <taxon>Pseudomonadales</taxon>
        <taxon>Pseudomonadaceae</taxon>
        <taxon>Pseudomonas</taxon>
        <taxon>Pseudomonas syringae</taxon>
    </lineage>
</organism>
<reference evidence="5 6" key="1">
    <citation type="submission" date="2018-04" db="EMBL/GenBank/DDBJ databases">
        <title>Draft genome sequence of Pseudomonas syringae pv. actinidiae biovar 1 strains isolated from kiwifruit in Kagawa prefecture.</title>
        <authorList>
            <person name="Tabuchi M."/>
            <person name="Saito M."/>
            <person name="Fujiwara S."/>
            <person name="Sasa N."/>
            <person name="Akimitsu K."/>
            <person name="Gomi K."/>
            <person name="Konishi-Sugita S."/>
            <person name="Hamano K."/>
            <person name="Kataoka I."/>
        </authorList>
    </citation>
    <scope>NUCLEOTIDE SEQUENCE [LARGE SCALE GENOMIC DNA]</scope>
    <source>
        <strain evidence="5 6">MAFF212206</strain>
    </source>
</reference>
<comment type="caution">
    <text evidence="5">The sequence shown here is derived from an EMBL/GenBank/DDBJ whole genome shotgun (WGS) entry which is preliminary data.</text>
</comment>
<feature type="compositionally biased region" description="Polar residues" evidence="1">
    <location>
        <begin position="1"/>
        <end position="27"/>
    </location>
</feature>
<dbReference type="InterPro" id="IPR054388">
    <property type="entry name" value="Tle1-like_C"/>
</dbReference>
<proteinExistence type="predicted"/>
<dbReference type="PANTHER" id="PTHR33840">
    <property type="match status" value="1"/>
</dbReference>
<dbReference type="PANTHER" id="PTHR33840:SF1">
    <property type="entry name" value="TLE1 PHOSPHOLIPASE DOMAIN-CONTAINING PROTEIN"/>
    <property type="match status" value="1"/>
</dbReference>
<dbReference type="AlphaFoldDB" id="A0A2V0Q893"/>
<evidence type="ECO:0000256" key="1">
    <source>
        <dbReference type="SAM" id="MobiDB-lite"/>
    </source>
</evidence>
<feature type="domain" description="T6SS Phospholipase effector Tle1-like catalytic" evidence="3">
    <location>
        <begin position="90"/>
        <end position="259"/>
    </location>
</feature>
<feature type="region of interest" description="Disordered" evidence="1">
    <location>
        <begin position="1"/>
        <end position="53"/>
    </location>
</feature>
<feature type="transmembrane region" description="Helical" evidence="2">
    <location>
        <begin position="693"/>
        <end position="714"/>
    </location>
</feature>
<keyword evidence="2" id="KW-1133">Transmembrane helix</keyword>
<feature type="domain" description="T6SS Phospholipase effector Tle1-like C-terminal" evidence="4">
    <location>
        <begin position="447"/>
        <end position="785"/>
    </location>
</feature>
<evidence type="ECO:0008006" key="7">
    <source>
        <dbReference type="Google" id="ProtNLM"/>
    </source>
</evidence>
<dbReference type="InterPro" id="IPR018712">
    <property type="entry name" value="Tle1-like_cat"/>
</dbReference>
<dbReference type="Pfam" id="PF09994">
    <property type="entry name" value="T6SS_Tle1-like_cat"/>
    <property type="match status" value="2"/>
</dbReference>
<accession>A0A2V0Q893</accession>
<keyword evidence="2" id="KW-0472">Membrane</keyword>
<feature type="compositionally biased region" description="Low complexity" evidence="1">
    <location>
        <begin position="35"/>
        <end position="47"/>
    </location>
</feature>
<gene>
    <name evidence="5" type="ORF">KPSA1_02310</name>
</gene>
<feature type="transmembrane region" description="Helical" evidence="2">
    <location>
        <begin position="721"/>
        <end position="742"/>
    </location>
</feature>
<keyword evidence="2" id="KW-0812">Transmembrane</keyword>
<protein>
    <recommendedName>
        <fullName evidence="7">DUF2235 domain-containing protein</fullName>
    </recommendedName>
</protein>
<dbReference type="Proteomes" id="UP000247480">
    <property type="component" value="Unassembled WGS sequence"/>
</dbReference>
<feature type="domain" description="T6SS Phospholipase effector Tle1-like catalytic" evidence="3">
    <location>
        <begin position="280"/>
        <end position="396"/>
    </location>
</feature>
<evidence type="ECO:0000313" key="6">
    <source>
        <dbReference type="Proteomes" id="UP000247480"/>
    </source>
</evidence>
<name>A0A2V0Q893_PSESF</name>
<evidence type="ECO:0000259" key="4">
    <source>
        <dbReference type="Pfam" id="PF22137"/>
    </source>
</evidence>
<evidence type="ECO:0000313" key="5">
    <source>
        <dbReference type="EMBL" id="GBH08921.1"/>
    </source>
</evidence>
<evidence type="ECO:0000256" key="2">
    <source>
        <dbReference type="SAM" id="Phobius"/>
    </source>
</evidence>
<dbReference type="EMBL" id="BGJZ01000104">
    <property type="protein sequence ID" value="GBH08921.1"/>
    <property type="molecule type" value="Genomic_DNA"/>
</dbReference>
<sequence>MCNAWSTQLSDQRTHANEGTSSMSEMNNDSKDKAWGPPAFPAAGRFPTKTSDVTKNYNKQDAEQNAFQQERDDQGRRTQRFTCCYSLHISLFFDGTNNNEKSDTEDGHPTNIAKLFHASLRGTEANEQGYFSYYMPGVGTPFPEIGEMDYSDGGLQFATGGEDRINWALVSLADALHMALTQPKTPLSQARRAGAVEAMSTLRAPMMSALGEGNRRRIMKELLAPLQGRKAQPKVLSVKLYVYGFSRGAAEARTFVTWLSQLFDTPEGAELPKQELLGLPVSVEFLGVLDTVASVGIAHVAPFFAGHMDWADDTQLLPDARRFPNLVKCCRHFVAGFEQRSCFPLDSIRNENGQYPANTYEVVYPGVHSDVGGGYPQNDQGKAREGTHELVSQIVLHDLYAAAFAAGAPLQVPEEVLPDTYKNSSEKFWRKLGRDIKEEFDISPHVVERFNAWRLKTLPGVAADVSVEDSAYEPLRLNTTVEDTLADQLGWITGWRIGRYVNDPQGDNDSYKRQPFFTGANEVSAYDEGEQRKNYESIQQEVVKNRLNNREAAMNYPGPRIYEPQIDKTQLKQAAEEFKSDYTGQKRKQTSWQSTVTDVVLRDAVFLLNENDESKDYDALKTAGDQRSKQLFRDDRGTSSADPDMALLVALFDDQIHDSRAWFMHDTLKSRELWAGYFFYRMTYFGNDNSRDLSPVVVAGRLLGVAMIAGATVYGIKRRGVLGGVGGLAAGMGAATIGYQVIDKASGMALPFLPGAEQLLQPTSHVGQVAAELKRQIEQDDFARRMERTTAMLRQAGSLFESGVTA</sequence>
<evidence type="ECO:0000259" key="3">
    <source>
        <dbReference type="Pfam" id="PF09994"/>
    </source>
</evidence>